<evidence type="ECO:0000313" key="2">
    <source>
        <dbReference type="EMBL" id="KJK45294.1"/>
    </source>
</evidence>
<feature type="region of interest" description="Disordered" evidence="1">
    <location>
        <begin position="46"/>
        <end position="102"/>
    </location>
</feature>
<comment type="caution">
    <text evidence="2">The sequence shown here is derived from an EMBL/GenBank/DDBJ whole genome shotgun (WGS) entry which is preliminary data.</text>
</comment>
<dbReference type="Proteomes" id="UP000033393">
    <property type="component" value="Unassembled WGS sequence"/>
</dbReference>
<evidence type="ECO:0000256" key="1">
    <source>
        <dbReference type="SAM" id="MobiDB-lite"/>
    </source>
</evidence>
<dbReference type="AlphaFoldDB" id="A0A0F0GP71"/>
<organism evidence="2 3">
    <name type="scientific">Lentzea aerocolonigenes</name>
    <name type="common">Lechevalieria aerocolonigenes</name>
    <name type="synonym">Saccharothrix aerocolonigenes</name>
    <dbReference type="NCBI Taxonomy" id="68170"/>
    <lineage>
        <taxon>Bacteria</taxon>
        <taxon>Bacillati</taxon>
        <taxon>Actinomycetota</taxon>
        <taxon>Actinomycetes</taxon>
        <taxon>Pseudonocardiales</taxon>
        <taxon>Pseudonocardiaceae</taxon>
        <taxon>Lentzea</taxon>
    </lineage>
</organism>
<evidence type="ECO:0000313" key="3">
    <source>
        <dbReference type="Proteomes" id="UP000033393"/>
    </source>
</evidence>
<name>A0A0F0GP71_LENAE</name>
<dbReference type="EMBL" id="JYJG01000218">
    <property type="protein sequence ID" value="KJK45294.1"/>
    <property type="molecule type" value="Genomic_DNA"/>
</dbReference>
<reference evidence="2 3" key="1">
    <citation type="submission" date="2015-02" db="EMBL/GenBank/DDBJ databases">
        <authorList>
            <person name="Ju K.-S."/>
            <person name="Doroghazi J.R."/>
            <person name="Metcalf W."/>
        </authorList>
    </citation>
    <scope>NUCLEOTIDE SEQUENCE [LARGE SCALE GENOMIC DNA]</scope>
    <source>
        <strain evidence="2 3">NRRL B-16140</strain>
    </source>
</reference>
<dbReference type="RefSeq" id="WP_045314394.1">
    <property type="nucleotide sequence ID" value="NZ_JYJG01000218.1"/>
</dbReference>
<accession>A0A0F0GP71</accession>
<protein>
    <submittedName>
        <fullName evidence="2">Uncharacterized protein</fullName>
    </submittedName>
</protein>
<proteinExistence type="predicted"/>
<sequence length="393" mass="45553">MIAIFEPYLADYRYYALFNDQRLMSDVSNAVGLYRSVSAYDEERYEGHGRWGSSSGLSRSGDRDSYDDYREATPAEVEQLRRRTDAEQPEPRPPSSSREKNEDGCFAVFEHEADMVDLRSAIAVVEELSPEHRFTLPLGGYLRTELTAVLALLAARRRAEPVDGHYYFAEFESLKDVVDVDRAHALIRCPADGRGNWEIFLRDGTWVLGQEPRQKHVLPVGSENVERISRGRETAKVRYFDVWLGGTTEGGLYRHVLVRRTGSADETVDDLGWQPTDVFARLEPGWWVLELGERGFRSSRYVAAMRRRWPDRHNQALNYQAVFAEKDDVYDLGKVLFLAKRVDNPYELEYELWTPDGWQKTYNMLLRYTTLPISEKEFKRLAKLRRYPNSLNP</sequence>
<keyword evidence="3" id="KW-1185">Reference proteome</keyword>
<dbReference type="OrthoDB" id="3701262at2"/>
<gene>
    <name evidence="2" type="ORF">UK23_26660</name>
</gene>
<dbReference type="PATRIC" id="fig|68170.10.peg.6891"/>
<feature type="compositionally biased region" description="Basic and acidic residues" evidence="1">
    <location>
        <begin position="60"/>
        <end position="90"/>
    </location>
</feature>